<dbReference type="InterPro" id="IPR036890">
    <property type="entry name" value="HATPase_C_sf"/>
</dbReference>
<keyword evidence="6 10" id="KW-0418">Kinase</keyword>
<dbReference type="InterPro" id="IPR000014">
    <property type="entry name" value="PAS"/>
</dbReference>
<gene>
    <name evidence="10" type="ordered locus">Mpet_2735</name>
</gene>
<dbReference type="eggNOG" id="arCOG06712">
    <property type="taxonomic scope" value="Archaea"/>
</dbReference>
<evidence type="ECO:0000313" key="11">
    <source>
        <dbReference type="Proteomes" id="UP000006565"/>
    </source>
</evidence>
<dbReference type="Gene3D" id="3.30.450.20">
    <property type="entry name" value="PAS domain"/>
    <property type="match status" value="2"/>
</dbReference>
<dbReference type="InterPro" id="IPR013656">
    <property type="entry name" value="PAS_4"/>
</dbReference>
<feature type="transmembrane region" description="Helical" evidence="8">
    <location>
        <begin position="93"/>
        <end position="113"/>
    </location>
</feature>
<dbReference type="SMART" id="SM00091">
    <property type="entry name" value="PAS"/>
    <property type="match status" value="2"/>
</dbReference>
<dbReference type="Pfam" id="PF08448">
    <property type="entry name" value="PAS_4"/>
    <property type="match status" value="1"/>
</dbReference>
<keyword evidence="8" id="KW-0472">Membrane</keyword>
<feature type="transmembrane region" description="Helical" evidence="8">
    <location>
        <begin position="23"/>
        <end position="47"/>
    </location>
</feature>
<dbReference type="STRING" id="679926.Mpet_2735"/>
<dbReference type="InterPro" id="IPR011495">
    <property type="entry name" value="Sig_transdc_His_kin_sub2_dim/P"/>
</dbReference>
<name>E1RGU9_METP4</name>
<dbReference type="KEGG" id="mpi:Mpet_2735"/>
<organism evidence="10 11">
    <name type="scientific">Methanolacinia petrolearia (strain DSM 11571 / OCM 486 / SEBR 4847)</name>
    <name type="common">Methanoplanus petrolearius</name>
    <dbReference type="NCBI Taxonomy" id="679926"/>
    <lineage>
        <taxon>Archaea</taxon>
        <taxon>Methanobacteriati</taxon>
        <taxon>Methanobacteriota</taxon>
        <taxon>Stenosarchaea group</taxon>
        <taxon>Methanomicrobia</taxon>
        <taxon>Methanomicrobiales</taxon>
        <taxon>Methanomicrobiaceae</taxon>
        <taxon>Methanolacinia</taxon>
    </lineage>
</organism>
<dbReference type="PROSITE" id="PS50112">
    <property type="entry name" value="PAS"/>
    <property type="match status" value="1"/>
</dbReference>
<dbReference type="Pfam" id="PF02518">
    <property type="entry name" value="HATPase_c"/>
    <property type="match status" value="1"/>
</dbReference>
<dbReference type="GO" id="GO:0004673">
    <property type="term" value="F:protein histidine kinase activity"/>
    <property type="evidence" value="ECO:0007669"/>
    <property type="project" value="UniProtKB-EC"/>
</dbReference>
<dbReference type="NCBIfam" id="TIGR00229">
    <property type="entry name" value="sensory_box"/>
    <property type="match status" value="2"/>
</dbReference>
<dbReference type="Pfam" id="PF13426">
    <property type="entry name" value="PAS_9"/>
    <property type="match status" value="1"/>
</dbReference>
<dbReference type="SUPFAM" id="SSF55874">
    <property type="entry name" value="ATPase domain of HSP90 chaperone/DNA topoisomerase II/histidine kinase"/>
    <property type="match status" value="1"/>
</dbReference>
<feature type="domain" description="PAS" evidence="9">
    <location>
        <begin position="120"/>
        <end position="170"/>
    </location>
</feature>
<keyword evidence="8" id="KW-1133">Transmembrane helix</keyword>
<dbReference type="InterPro" id="IPR003594">
    <property type="entry name" value="HATPase_dom"/>
</dbReference>
<evidence type="ECO:0000256" key="8">
    <source>
        <dbReference type="SAM" id="Phobius"/>
    </source>
</evidence>
<accession>E1RGU9</accession>
<keyword evidence="3" id="KW-0597">Phosphoprotein</keyword>
<dbReference type="Proteomes" id="UP000006565">
    <property type="component" value="Chromosome"/>
</dbReference>
<evidence type="ECO:0000256" key="6">
    <source>
        <dbReference type="ARBA" id="ARBA00022777"/>
    </source>
</evidence>
<proteinExistence type="predicted"/>
<dbReference type="EC" id="2.7.13.3" evidence="2"/>
<keyword evidence="8" id="KW-0812">Transmembrane</keyword>
<dbReference type="GeneID" id="9745230"/>
<keyword evidence="7" id="KW-0067">ATP-binding</keyword>
<dbReference type="Pfam" id="PF07568">
    <property type="entry name" value="HisKA_2"/>
    <property type="match status" value="1"/>
</dbReference>
<keyword evidence="5" id="KW-0547">Nucleotide-binding</keyword>
<evidence type="ECO:0000256" key="3">
    <source>
        <dbReference type="ARBA" id="ARBA00022553"/>
    </source>
</evidence>
<sequence length="580" mass="64616" precursor="true">MAGKGYSWNSSSFVSGLNDKKDFLIAASLLTAFILIAVFYSFGYTTVTPHLMDVPIILCAFFYPKRGVAAAVILSAGYVLMAALLTGFSGIEIIYAMGRAVIFIMIGTVVSFISEGFKNEKKRYSDLFNNLSDTTYITSCTADGEIGEIIECNETTFKNTGYKKEELIGKPVSTLISGTVPSLRNTGNETDDTKKINAEGIFVIETGHKRKNRPSCPVEMKIRSSFFDKKPVFIITARDISLRKETENKLTAQAKFLESLIETIPIPFMYKDHDLRHTMCNTPLLNSLYLKKEDFIGKTVYDVLPAECADEINKMDLETISSHQPVSKTFTIPLENGKEYVTLVNTMAVFSEEEFSGIITISQDISNLKKVKEDLRRSLEEKTILLQEVHHRVKNNLAIIIGFLSMQKTLMDDEECIEAIADAENRIYSLAAVHESIYLSENISEIDAGDHFKNLIGSILTTCAEDSTIRYSIDTGGCKMDIRQAIPASLIVNEIITNSVKYAFRNRKSGNISLKLHKDENGRFNMVISDNGIGLPEDFDQSKSHTLGIKVINNIVRLQLKGDVSLISGSSGTSWNIIWK</sequence>
<evidence type="ECO:0000256" key="7">
    <source>
        <dbReference type="ARBA" id="ARBA00022840"/>
    </source>
</evidence>
<dbReference type="PANTHER" id="PTHR41523">
    <property type="entry name" value="TWO-COMPONENT SYSTEM SENSOR PROTEIN"/>
    <property type="match status" value="1"/>
</dbReference>
<protein>
    <recommendedName>
        <fullName evidence="2">histidine kinase</fullName>
        <ecNumber evidence="2">2.7.13.3</ecNumber>
    </recommendedName>
</protein>
<evidence type="ECO:0000259" key="9">
    <source>
        <dbReference type="PROSITE" id="PS50112"/>
    </source>
</evidence>
<dbReference type="eggNOG" id="arCOG02335">
    <property type="taxonomic scope" value="Archaea"/>
</dbReference>
<dbReference type="RefSeq" id="WP_013330651.1">
    <property type="nucleotide sequence ID" value="NC_014507.1"/>
</dbReference>
<dbReference type="SUPFAM" id="SSF55785">
    <property type="entry name" value="PYP-like sensor domain (PAS domain)"/>
    <property type="match status" value="2"/>
</dbReference>
<dbReference type="EMBL" id="CP002117">
    <property type="protein sequence ID" value="ADN37478.1"/>
    <property type="molecule type" value="Genomic_DNA"/>
</dbReference>
<evidence type="ECO:0000256" key="5">
    <source>
        <dbReference type="ARBA" id="ARBA00022741"/>
    </source>
</evidence>
<dbReference type="HOGENOM" id="CLU_000445_114_57_2"/>
<reference evidence="10 11" key="1">
    <citation type="journal article" date="2010" name="Stand. Genomic Sci.">
        <title>Complete genome sequence of Methanoplanus petrolearius type strain (SEBR 4847).</title>
        <authorList>
            <person name="Brambilla E."/>
            <person name="Djao O.D."/>
            <person name="Daligault H."/>
            <person name="Lapidus A."/>
            <person name="Lucas S."/>
            <person name="Hammon N."/>
            <person name="Nolan M."/>
            <person name="Tice H."/>
            <person name="Cheng J.F."/>
            <person name="Han C."/>
            <person name="Tapia R."/>
            <person name="Goodwin L."/>
            <person name="Pitluck S."/>
            <person name="Liolios K."/>
            <person name="Ivanova N."/>
            <person name="Mavromatis K."/>
            <person name="Mikhailova N."/>
            <person name="Pati A."/>
            <person name="Chen A."/>
            <person name="Palaniappan K."/>
            <person name="Land M."/>
            <person name="Hauser L."/>
            <person name="Chang Y.J."/>
            <person name="Jeffries C.D."/>
            <person name="Rohde M."/>
            <person name="Spring S."/>
            <person name="Sikorski J."/>
            <person name="Goker M."/>
            <person name="Woyke T."/>
            <person name="Bristow J."/>
            <person name="Eisen J.A."/>
            <person name="Markowitz V."/>
            <person name="Hugenholtz P."/>
            <person name="Kyrpides N.C."/>
            <person name="Klenk H.P."/>
        </authorList>
    </citation>
    <scope>NUCLEOTIDE SEQUENCE [LARGE SCALE GENOMIC DNA]</scope>
    <source>
        <strain evidence="11">DSM 11571 / OCM 486 / SEBR 4847</strain>
    </source>
</reference>
<dbReference type="GO" id="GO:0005524">
    <property type="term" value="F:ATP binding"/>
    <property type="evidence" value="ECO:0007669"/>
    <property type="project" value="UniProtKB-KW"/>
</dbReference>
<dbReference type="CDD" id="cd00130">
    <property type="entry name" value="PAS"/>
    <property type="match status" value="2"/>
</dbReference>
<dbReference type="PANTHER" id="PTHR41523:SF8">
    <property type="entry name" value="ETHYLENE RESPONSE SENSOR PROTEIN"/>
    <property type="match status" value="1"/>
</dbReference>
<evidence type="ECO:0000313" key="10">
    <source>
        <dbReference type="EMBL" id="ADN37478.1"/>
    </source>
</evidence>
<dbReference type="OrthoDB" id="135748at2157"/>
<evidence type="ECO:0000256" key="4">
    <source>
        <dbReference type="ARBA" id="ARBA00022679"/>
    </source>
</evidence>
<keyword evidence="11" id="KW-1185">Reference proteome</keyword>
<dbReference type="AlphaFoldDB" id="E1RGU9"/>
<dbReference type="InterPro" id="IPR035965">
    <property type="entry name" value="PAS-like_dom_sf"/>
</dbReference>
<feature type="transmembrane region" description="Helical" evidence="8">
    <location>
        <begin position="68"/>
        <end position="87"/>
    </location>
</feature>
<dbReference type="eggNOG" id="arCOG06940">
    <property type="taxonomic scope" value="Archaea"/>
</dbReference>
<dbReference type="Gene3D" id="3.30.565.10">
    <property type="entry name" value="Histidine kinase-like ATPase, C-terminal domain"/>
    <property type="match status" value="1"/>
</dbReference>
<comment type="catalytic activity">
    <reaction evidence="1">
        <text>ATP + protein L-histidine = ADP + protein N-phospho-L-histidine.</text>
        <dbReference type="EC" id="2.7.13.3"/>
    </reaction>
</comment>
<keyword evidence="4" id="KW-0808">Transferase</keyword>
<evidence type="ECO:0000256" key="1">
    <source>
        <dbReference type="ARBA" id="ARBA00000085"/>
    </source>
</evidence>
<evidence type="ECO:0000256" key="2">
    <source>
        <dbReference type="ARBA" id="ARBA00012438"/>
    </source>
</evidence>